<evidence type="ECO:0000256" key="6">
    <source>
        <dbReference type="ARBA" id="ARBA00023157"/>
    </source>
</evidence>
<feature type="domain" description="Peptidase S1" evidence="7">
    <location>
        <begin position="1"/>
        <end position="223"/>
    </location>
</feature>
<dbReference type="InterPro" id="IPR043504">
    <property type="entry name" value="Peptidase_S1_PA_chymotrypsin"/>
</dbReference>
<keyword evidence="3" id="KW-0645">Protease</keyword>
<dbReference type="Proteomes" id="UP000821866">
    <property type="component" value="Chromosome 1"/>
</dbReference>
<dbReference type="CDD" id="cd00190">
    <property type="entry name" value="Tryp_SPc"/>
    <property type="match status" value="1"/>
</dbReference>
<evidence type="ECO:0000259" key="7">
    <source>
        <dbReference type="PROSITE" id="PS50240"/>
    </source>
</evidence>
<dbReference type="InterPro" id="IPR009003">
    <property type="entry name" value="Peptidase_S1_PA"/>
</dbReference>
<dbReference type="VEuPathDB" id="VectorBase:LOC119162618"/>
<dbReference type="AlphaFoldDB" id="A0A9J6F031"/>
<evidence type="ECO:0000256" key="1">
    <source>
        <dbReference type="ARBA" id="ARBA00004613"/>
    </source>
</evidence>
<dbReference type="Pfam" id="PF00089">
    <property type="entry name" value="Trypsin"/>
    <property type="match status" value="1"/>
</dbReference>
<dbReference type="PROSITE" id="PS00135">
    <property type="entry name" value="TRYPSIN_SER"/>
    <property type="match status" value="1"/>
</dbReference>
<proteinExistence type="predicted"/>
<dbReference type="SMART" id="SM00020">
    <property type="entry name" value="Tryp_SPc"/>
    <property type="match status" value="1"/>
</dbReference>
<dbReference type="InterPro" id="IPR001254">
    <property type="entry name" value="Trypsin_dom"/>
</dbReference>
<keyword evidence="5" id="KW-0720">Serine protease</keyword>
<evidence type="ECO:0000256" key="3">
    <source>
        <dbReference type="ARBA" id="ARBA00022670"/>
    </source>
</evidence>
<dbReference type="InterPro" id="IPR033116">
    <property type="entry name" value="TRYPSIN_SER"/>
</dbReference>
<accession>A0A9J6F031</accession>
<comment type="caution">
    <text evidence="8">The sequence shown here is derived from an EMBL/GenBank/DDBJ whole genome shotgun (WGS) entry which is preliminary data.</text>
</comment>
<dbReference type="PANTHER" id="PTHR24264:SF65">
    <property type="entry name" value="SRCR DOMAIN-CONTAINING PROTEIN"/>
    <property type="match status" value="1"/>
</dbReference>
<organism evidence="8 9">
    <name type="scientific">Rhipicephalus microplus</name>
    <name type="common">Cattle tick</name>
    <name type="synonym">Boophilus microplus</name>
    <dbReference type="NCBI Taxonomy" id="6941"/>
    <lineage>
        <taxon>Eukaryota</taxon>
        <taxon>Metazoa</taxon>
        <taxon>Ecdysozoa</taxon>
        <taxon>Arthropoda</taxon>
        <taxon>Chelicerata</taxon>
        <taxon>Arachnida</taxon>
        <taxon>Acari</taxon>
        <taxon>Parasitiformes</taxon>
        <taxon>Ixodida</taxon>
        <taxon>Ixodoidea</taxon>
        <taxon>Ixodidae</taxon>
        <taxon>Rhipicephalinae</taxon>
        <taxon>Rhipicephalus</taxon>
        <taxon>Boophilus</taxon>
    </lineage>
</organism>
<dbReference type="GO" id="GO:0005615">
    <property type="term" value="C:extracellular space"/>
    <property type="evidence" value="ECO:0007669"/>
    <property type="project" value="TreeGrafter"/>
</dbReference>
<dbReference type="InterPro" id="IPR050127">
    <property type="entry name" value="Serine_Proteases_S1"/>
</dbReference>
<evidence type="ECO:0000313" key="8">
    <source>
        <dbReference type="EMBL" id="KAH8039576.1"/>
    </source>
</evidence>
<dbReference type="EMBL" id="JABSTU010000001">
    <property type="protein sequence ID" value="KAH8039576.1"/>
    <property type="molecule type" value="Genomic_DNA"/>
</dbReference>
<gene>
    <name evidence="8" type="ORF">HPB51_007776</name>
</gene>
<comment type="subcellular location">
    <subcellularLocation>
        <location evidence="1">Secreted</location>
    </subcellularLocation>
</comment>
<keyword evidence="4" id="KW-0378">Hydrolase</keyword>
<dbReference type="PROSITE" id="PS50240">
    <property type="entry name" value="TRYPSIN_DOM"/>
    <property type="match status" value="1"/>
</dbReference>
<protein>
    <recommendedName>
        <fullName evidence="7">Peptidase S1 domain-containing protein</fullName>
    </recommendedName>
</protein>
<name>A0A9J6F031_RHIMP</name>
<keyword evidence="2" id="KW-0964">Secreted</keyword>
<dbReference type="PANTHER" id="PTHR24264">
    <property type="entry name" value="TRYPSIN-RELATED"/>
    <property type="match status" value="1"/>
</dbReference>
<dbReference type="SUPFAM" id="SSF50494">
    <property type="entry name" value="Trypsin-like serine proteases"/>
    <property type="match status" value="1"/>
</dbReference>
<reference evidence="8" key="1">
    <citation type="journal article" date="2020" name="Cell">
        <title>Large-Scale Comparative Analyses of Tick Genomes Elucidate Their Genetic Diversity and Vector Capacities.</title>
        <authorList>
            <consortium name="Tick Genome and Microbiome Consortium (TIGMIC)"/>
            <person name="Jia N."/>
            <person name="Wang J."/>
            <person name="Shi W."/>
            <person name="Du L."/>
            <person name="Sun Y."/>
            <person name="Zhan W."/>
            <person name="Jiang J.F."/>
            <person name="Wang Q."/>
            <person name="Zhang B."/>
            <person name="Ji P."/>
            <person name="Bell-Sakyi L."/>
            <person name="Cui X.M."/>
            <person name="Yuan T.T."/>
            <person name="Jiang B.G."/>
            <person name="Yang W.F."/>
            <person name="Lam T.T."/>
            <person name="Chang Q.C."/>
            <person name="Ding S.J."/>
            <person name="Wang X.J."/>
            <person name="Zhu J.G."/>
            <person name="Ruan X.D."/>
            <person name="Zhao L."/>
            <person name="Wei J.T."/>
            <person name="Ye R.Z."/>
            <person name="Que T.C."/>
            <person name="Du C.H."/>
            <person name="Zhou Y.H."/>
            <person name="Cheng J.X."/>
            <person name="Dai P.F."/>
            <person name="Guo W.B."/>
            <person name="Han X.H."/>
            <person name="Huang E.J."/>
            <person name="Li L.F."/>
            <person name="Wei W."/>
            <person name="Gao Y.C."/>
            <person name="Liu J.Z."/>
            <person name="Shao H.Z."/>
            <person name="Wang X."/>
            <person name="Wang C.C."/>
            <person name="Yang T.C."/>
            <person name="Huo Q.B."/>
            <person name="Li W."/>
            <person name="Chen H.Y."/>
            <person name="Chen S.E."/>
            <person name="Zhou L.G."/>
            <person name="Ni X.B."/>
            <person name="Tian J.H."/>
            <person name="Sheng Y."/>
            <person name="Liu T."/>
            <person name="Pan Y.S."/>
            <person name="Xia L.Y."/>
            <person name="Li J."/>
            <person name="Zhao F."/>
            <person name="Cao W.C."/>
        </authorList>
    </citation>
    <scope>NUCLEOTIDE SEQUENCE</scope>
    <source>
        <strain evidence="8">Rmic-2018</strain>
    </source>
</reference>
<sequence>MDSSSGFLRASFEMPSSPGADRPLRTSTSSIRVRLGEHSIRDTSERLPHEDYTIRRKIVNEGFNRLTFRNDIALLELSHPVIFREHILPVCLPNKGDNFAGGLATVAGWGRLKYSPPFQASSYSPSVLQTVDVMVIENEECRKWYRETGRSERIYDTMLCAGYKMGGKDSCQGDSGGPLTFKRNDRIYLIGVVSWGVKCAMPFLPGVYTRVSEFVDWVRIYVT</sequence>
<dbReference type="FunFam" id="2.40.10.10:FF:000182">
    <property type="entry name" value="Zgc:163079"/>
    <property type="match status" value="1"/>
</dbReference>
<keyword evidence="9" id="KW-1185">Reference proteome</keyword>
<evidence type="ECO:0000256" key="4">
    <source>
        <dbReference type="ARBA" id="ARBA00022801"/>
    </source>
</evidence>
<evidence type="ECO:0000256" key="5">
    <source>
        <dbReference type="ARBA" id="ARBA00022825"/>
    </source>
</evidence>
<dbReference type="GO" id="GO:0006508">
    <property type="term" value="P:proteolysis"/>
    <property type="evidence" value="ECO:0007669"/>
    <property type="project" value="UniProtKB-KW"/>
</dbReference>
<evidence type="ECO:0000256" key="2">
    <source>
        <dbReference type="ARBA" id="ARBA00022525"/>
    </source>
</evidence>
<keyword evidence="6" id="KW-1015">Disulfide bond</keyword>
<dbReference type="Gene3D" id="2.40.10.10">
    <property type="entry name" value="Trypsin-like serine proteases"/>
    <property type="match status" value="2"/>
</dbReference>
<evidence type="ECO:0000313" key="9">
    <source>
        <dbReference type="Proteomes" id="UP000821866"/>
    </source>
</evidence>
<dbReference type="InterPro" id="IPR001314">
    <property type="entry name" value="Peptidase_S1A"/>
</dbReference>
<dbReference type="PRINTS" id="PR00722">
    <property type="entry name" value="CHYMOTRYPSIN"/>
</dbReference>
<reference evidence="8" key="2">
    <citation type="submission" date="2021-09" db="EMBL/GenBank/DDBJ databases">
        <authorList>
            <person name="Jia N."/>
            <person name="Wang J."/>
            <person name="Shi W."/>
            <person name="Du L."/>
            <person name="Sun Y."/>
            <person name="Zhan W."/>
            <person name="Jiang J."/>
            <person name="Wang Q."/>
            <person name="Zhang B."/>
            <person name="Ji P."/>
            <person name="Sakyi L.B."/>
            <person name="Cui X."/>
            <person name="Yuan T."/>
            <person name="Jiang B."/>
            <person name="Yang W."/>
            <person name="Lam T.T.-Y."/>
            <person name="Chang Q."/>
            <person name="Ding S."/>
            <person name="Wang X."/>
            <person name="Zhu J."/>
            <person name="Ruan X."/>
            <person name="Zhao L."/>
            <person name="Wei J."/>
            <person name="Que T."/>
            <person name="Du C."/>
            <person name="Cheng J."/>
            <person name="Dai P."/>
            <person name="Han X."/>
            <person name="Huang E."/>
            <person name="Gao Y."/>
            <person name="Liu J."/>
            <person name="Shao H."/>
            <person name="Ye R."/>
            <person name="Li L."/>
            <person name="Wei W."/>
            <person name="Wang X."/>
            <person name="Wang C."/>
            <person name="Huo Q."/>
            <person name="Li W."/>
            <person name="Guo W."/>
            <person name="Chen H."/>
            <person name="Chen S."/>
            <person name="Zhou L."/>
            <person name="Zhou L."/>
            <person name="Ni X."/>
            <person name="Tian J."/>
            <person name="Zhou Y."/>
            <person name="Sheng Y."/>
            <person name="Liu T."/>
            <person name="Pan Y."/>
            <person name="Xia L."/>
            <person name="Li J."/>
            <person name="Zhao F."/>
            <person name="Cao W."/>
        </authorList>
    </citation>
    <scope>NUCLEOTIDE SEQUENCE</scope>
    <source>
        <strain evidence="8">Rmic-2018</strain>
        <tissue evidence="8">Larvae</tissue>
    </source>
</reference>
<dbReference type="GO" id="GO:0004252">
    <property type="term" value="F:serine-type endopeptidase activity"/>
    <property type="evidence" value="ECO:0007669"/>
    <property type="project" value="InterPro"/>
</dbReference>